<reference evidence="3" key="1">
    <citation type="journal article" date="2019" name="Nat. Commun.">
        <title>The genome of broomcorn millet.</title>
        <authorList>
            <person name="Zou C."/>
            <person name="Miki D."/>
            <person name="Li D."/>
            <person name="Tang Q."/>
            <person name="Xiao L."/>
            <person name="Rajput S."/>
            <person name="Deng P."/>
            <person name="Jia W."/>
            <person name="Huang R."/>
            <person name="Zhang M."/>
            <person name="Sun Y."/>
            <person name="Hu J."/>
            <person name="Fu X."/>
            <person name="Schnable P.S."/>
            <person name="Li F."/>
            <person name="Zhang H."/>
            <person name="Feng B."/>
            <person name="Zhu X."/>
            <person name="Liu R."/>
            <person name="Schnable J.C."/>
            <person name="Zhu J.-K."/>
            <person name="Zhang H."/>
        </authorList>
    </citation>
    <scope>NUCLEOTIDE SEQUENCE [LARGE SCALE GENOMIC DNA]</scope>
</reference>
<accession>A0A3L6RB52</accession>
<dbReference type="Proteomes" id="UP000275267">
    <property type="component" value="Unassembled WGS sequence"/>
</dbReference>
<dbReference type="PANTHER" id="PTHR33115">
    <property type="entry name" value="ARM REPEAT SUPERFAMILY PROTEIN"/>
    <property type="match status" value="1"/>
</dbReference>
<gene>
    <name evidence="2" type="ORF">C2845_PM06G30690</name>
</gene>
<sequence>MVRGCEKDPSFARGRNLVTYAADLTMKPNSRKSFLSGVLILGALLRPKHRWSGQAGVIKQVLTVSASFSHVVRQLLETFGPTSPYSSEIREEAARIVELVARSIRLEQFPGVAIHCVSSLLDTFDEYIWWPGGCERKVDIPKECDRDWLFEEYDEDYLEIDGVPRPKAAEGESPESDRHRLLHGYKALVVVGLRILQKLAVHADNCMVISSTEGLVLKTMAHLTSGHLHRDHHDEWCGIAVESLKLMTGLMAAPGETGTKLQHQISGSMEAVISTSESVMDCPDCDLLLKRQTVQVLLDMSADTSSIIAASESRKKGSYIRKLAGGKLQSVLSLQSEGSETRMLQSLGAVAGDLVSRTIVDAIDNSHRLHAVHILIDLCRRYTERGVFLEGLKNGITNVLPKILQEIIGCGSTSEEIQVVTEENNDQVWAAPGADIEKGDVSQGRGQENASSQQQNGNEQPEDSKVQEALISLCMVIIENWIGKDQDVTRRFDNITSRLCSEQGMPVKTFAPLVTEVCDELLKGKKMLKDW</sequence>
<keyword evidence="3" id="KW-1185">Reference proteome</keyword>
<protein>
    <submittedName>
        <fullName evidence="2">Uncharacterized protein</fullName>
    </submittedName>
</protein>
<dbReference type="EMBL" id="PQIB02000009">
    <property type="protein sequence ID" value="RLN00067.1"/>
    <property type="molecule type" value="Genomic_DNA"/>
</dbReference>
<organism evidence="2 3">
    <name type="scientific">Panicum miliaceum</name>
    <name type="common">Proso millet</name>
    <name type="synonym">Broomcorn millet</name>
    <dbReference type="NCBI Taxonomy" id="4540"/>
    <lineage>
        <taxon>Eukaryota</taxon>
        <taxon>Viridiplantae</taxon>
        <taxon>Streptophyta</taxon>
        <taxon>Embryophyta</taxon>
        <taxon>Tracheophyta</taxon>
        <taxon>Spermatophyta</taxon>
        <taxon>Magnoliopsida</taxon>
        <taxon>Liliopsida</taxon>
        <taxon>Poales</taxon>
        <taxon>Poaceae</taxon>
        <taxon>PACMAD clade</taxon>
        <taxon>Panicoideae</taxon>
        <taxon>Panicodae</taxon>
        <taxon>Paniceae</taxon>
        <taxon>Panicinae</taxon>
        <taxon>Panicum</taxon>
        <taxon>Panicum sect. Panicum</taxon>
    </lineage>
</organism>
<feature type="compositionally biased region" description="Polar residues" evidence="1">
    <location>
        <begin position="444"/>
        <end position="459"/>
    </location>
</feature>
<evidence type="ECO:0000256" key="1">
    <source>
        <dbReference type="SAM" id="MobiDB-lite"/>
    </source>
</evidence>
<comment type="caution">
    <text evidence="2">The sequence shown here is derived from an EMBL/GenBank/DDBJ whole genome shotgun (WGS) entry which is preliminary data.</text>
</comment>
<dbReference type="PANTHER" id="PTHR33115:SF22">
    <property type="entry name" value="OS12G0449900 PROTEIN"/>
    <property type="match status" value="1"/>
</dbReference>
<dbReference type="AlphaFoldDB" id="A0A3L6RB52"/>
<dbReference type="OrthoDB" id="613213at2759"/>
<dbReference type="STRING" id="4540.A0A3L6RB52"/>
<evidence type="ECO:0000313" key="3">
    <source>
        <dbReference type="Proteomes" id="UP000275267"/>
    </source>
</evidence>
<feature type="region of interest" description="Disordered" evidence="1">
    <location>
        <begin position="437"/>
        <end position="463"/>
    </location>
</feature>
<proteinExistence type="predicted"/>
<evidence type="ECO:0000313" key="2">
    <source>
        <dbReference type="EMBL" id="RLN00067.1"/>
    </source>
</evidence>
<name>A0A3L6RB52_PANMI</name>